<dbReference type="EMBL" id="JAGPNK010000004">
    <property type="protein sequence ID" value="KAH7322658.1"/>
    <property type="molecule type" value="Genomic_DNA"/>
</dbReference>
<feature type="compositionally biased region" description="Acidic residues" evidence="1">
    <location>
        <begin position="528"/>
        <end position="551"/>
    </location>
</feature>
<protein>
    <recommendedName>
        <fullName evidence="6">Mid2 domain-containing protein</fullName>
    </recommendedName>
</protein>
<organism evidence="4 5">
    <name type="scientific">Stachybotrys elegans</name>
    <dbReference type="NCBI Taxonomy" id="80388"/>
    <lineage>
        <taxon>Eukaryota</taxon>
        <taxon>Fungi</taxon>
        <taxon>Dikarya</taxon>
        <taxon>Ascomycota</taxon>
        <taxon>Pezizomycotina</taxon>
        <taxon>Sordariomycetes</taxon>
        <taxon>Hypocreomycetidae</taxon>
        <taxon>Hypocreales</taxon>
        <taxon>Stachybotryaceae</taxon>
        <taxon>Stachybotrys</taxon>
    </lineage>
</organism>
<feature type="chain" id="PRO_5035436985" description="Mid2 domain-containing protein" evidence="3">
    <location>
        <begin position="18"/>
        <end position="638"/>
    </location>
</feature>
<proteinExistence type="predicted"/>
<keyword evidence="2" id="KW-0472">Membrane</keyword>
<evidence type="ECO:0000313" key="4">
    <source>
        <dbReference type="EMBL" id="KAH7322658.1"/>
    </source>
</evidence>
<accession>A0A8K0STK2</accession>
<gene>
    <name evidence="4" type="ORF">B0I35DRAFT_185662</name>
</gene>
<comment type="caution">
    <text evidence="4">The sequence shown here is derived from an EMBL/GenBank/DDBJ whole genome shotgun (WGS) entry which is preliminary data.</text>
</comment>
<evidence type="ECO:0000256" key="1">
    <source>
        <dbReference type="SAM" id="MobiDB-lite"/>
    </source>
</evidence>
<name>A0A8K0STK2_9HYPO</name>
<sequence length="638" mass="68094">MLPNILMLALAVPAVFADAGQVSTLTRSTVSSSPLTLSHIRKRLVELGAEKRDQVFSNSTSLEKSFTGATLFKAEFANDIATRDVNSTDEADGQAVGPPIATVQGVEIVCANCYTRGRATASLTINNNFNASGIFNAVEEGVSNTMDQLVDWIKDIDIDLSELELNIPAPNISFNVDMAVFPECVLEFQFDEMELYVELDTTFSSGLTYELNMFKSTQLGIELGLDFLLGVVFSIDLILSVDSEIILKSGFHIQLDDGALLRLALFSDETTDMIFNGGKFEFLPVTVESAGAVFRAVLQLSLRSGFSLTTPDLTPGFNIEIGDFNADDWSASAGLETRVYANIAELLTNVTVNPEPEDDGCINNVVQEYTFGVGAAAGATVRIGEQIWGPTPATEVAIFFTTLAEACAFTVPASELPAPTPTPSLQERAPQDSDEQSLTVVTISRKETYTAVACASTELRNCPASLQVLRENVVTETLVTSVPSGVEAVWPETTGLTAASRVEFGEGVADMVTLSGRPETYTPPPSPEPEDEDSDDNDDGEDSNSIEDVLEGETGGVNNGLIIGLSVGLGVPFLIAIVAGIIFWRRRAAAKYSLTATGPAAADMSYTGAAGVKQEIHVDAASLTEAEEARVREPLNGR</sequence>
<feature type="region of interest" description="Disordered" evidence="1">
    <location>
        <begin position="414"/>
        <end position="436"/>
    </location>
</feature>
<feature type="transmembrane region" description="Helical" evidence="2">
    <location>
        <begin position="561"/>
        <end position="584"/>
    </location>
</feature>
<evidence type="ECO:0008006" key="6">
    <source>
        <dbReference type="Google" id="ProtNLM"/>
    </source>
</evidence>
<keyword evidence="3" id="KW-0732">Signal</keyword>
<dbReference type="AlphaFoldDB" id="A0A8K0STK2"/>
<evidence type="ECO:0000313" key="5">
    <source>
        <dbReference type="Proteomes" id="UP000813444"/>
    </source>
</evidence>
<dbReference type="OrthoDB" id="4733706at2759"/>
<evidence type="ECO:0000256" key="3">
    <source>
        <dbReference type="SAM" id="SignalP"/>
    </source>
</evidence>
<evidence type="ECO:0000256" key="2">
    <source>
        <dbReference type="SAM" id="Phobius"/>
    </source>
</evidence>
<keyword evidence="2" id="KW-0812">Transmembrane</keyword>
<dbReference type="Proteomes" id="UP000813444">
    <property type="component" value="Unassembled WGS sequence"/>
</dbReference>
<feature type="signal peptide" evidence="3">
    <location>
        <begin position="1"/>
        <end position="17"/>
    </location>
</feature>
<keyword evidence="5" id="KW-1185">Reference proteome</keyword>
<keyword evidence="2" id="KW-1133">Transmembrane helix</keyword>
<reference evidence="4" key="1">
    <citation type="journal article" date="2021" name="Nat. Commun.">
        <title>Genetic determinants of endophytism in the Arabidopsis root mycobiome.</title>
        <authorList>
            <person name="Mesny F."/>
            <person name="Miyauchi S."/>
            <person name="Thiergart T."/>
            <person name="Pickel B."/>
            <person name="Atanasova L."/>
            <person name="Karlsson M."/>
            <person name="Huettel B."/>
            <person name="Barry K.W."/>
            <person name="Haridas S."/>
            <person name="Chen C."/>
            <person name="Bauer D."/>
            <person name="Andreopoulos W."/>
            <person name="Pangilinan J."/>
            <person name="LaButti K."/>
            <person name="Riley R."/>
            <person name="Lipzen A."/>
            <person name="Clum A."/>
            <person name="Drula E."/>
            <person name="Henrissat B."/>
            <person name="Kohler A."/>
            <person name="Grigoriev I.V."/>
            <person name="Martin F.M."/>
            <person name="Hacquard S."/>
        </authorList>
    </citation>
    <scope>NUCLEOTIDE SEQUENCE</scope>
    <source>
        <strain evidence="4">MPI-CAGE-CH-0235</strain>
    </source>
</reference>
<feature type="region of interest" description="Disordered" evidence="1">
    <location>
        <begin position="514"/>
        <end position="551"/>
    </location>
</feature>